<organism evidence="1 2">
    <name type="scientific">Marinicella sediminis</name>
    <dbReference type="NCBI Taxonomy" id="1792834"/>
    <lineage>
        <taxon>Bacteria</taxon>
        <taxon>Pseudomonadati</taxon>
        <taxon>Pseudomonadota</taxon>
        <taxon>Gammaproteobacteria</taxon>
        <taxon>Lysobacterales</taxon>
        <taxon>Marinicellaceae</taxon>
        <taxon>Marinicella</taxon>
    </lineage>
</organism>
<dbReference type="RefSeq" id="WP_077410516.1">
    <property type="nucleotide sequence ID" value="NZ_JBHRTS010000002.1"/>
</dbReference>
<protein>
    <submittedName>
        <fullName evidence="1">Uncharacterized protein</fullName>
    </submittedName>
</protein>
<dbReference type="EMBL" id="JBHRTS010000002">
    <property type="protein sequence ID" value="MFC3193588.1"/>
    <property type="molecule type" value="Genomic_DNA"/>
</dbReference>
<dbReference type="Proteomes" id="UP001595533">
    <property type="component" value="Unassembled WGS sequence"/>
</dbReference>
<gene>
    <name evidence="1" type="ORF">ACFODZ_04940</name>
</gene>
<accession>A0ABV7JA61</accession>
<keyword evidence="2" id="KW-1185">Reference proteome</keyword>
<evidence type="ECO:0000313" key="1">
    <source>
        <dbReference type="EMBL" id="MFC3193588.1"/>
    </source>
</evidence>
<proteinExistence type="predicted"/>
<evidence type="ECO:0000313" key="2">
    <source>
        <dbReference type="Proteomes" id="UP001595533"/>
    </source>
</evidence>
<comment type="caution">
    <text evidence="1">The sequence shown here is derived from an EMBL/GenBank/DDBJ whole genome shotgun (WGS) entry which is preliminary data.</text>
</comment>
<sequence>MSHESNQQLLKKSWQIHDLAEQFYQQHEADKSHPEWLEKQRYLLVDMATHLIQTALQEGPLDQSRLTENLFSIMTIADGFLPGQELKQSAMRLLEQNQQCDQ</sequence>
<reference evidence="2" key="1">
    <citation type="journal article" date="2019" name="Int. J. Syst. Evol. Microbiol.">
        <title>The Global Catalogue of Microorganisms (GCM) 10K type strain sequencing project: providing services to taxonomists for standard genome sequencing and annotation.</title>
        <authorList>
            <consortium name="The Broad Institute Genomics Platform"/>
            <consortium name="The Broad Institute Genome Sequencing Center for Infectious Disease"/>
            <person name="Wu L."/>
            <person name="Ma J."/>
        </authorList>
    </citation>
    <scope>NUCLEOTIDE SEQUENCE [LARGE SCALE GENOMIC DNA]</scope>
    <source>
        <strain evidence="2">KCTC 42953</strain>
    </source>
</reference>
<name>A0ABV7JA61_9GAMM</name>